<keyword evidence="2" id="KW-1185">Reference proteome</keyword>
<dbReference type="Proteomes" id="UP000247569">
    <property type="component" value="Unassembled WGS sequence"/>
</dbReference>
<name>A0A318K5S0_9NOCA</name>
<dbReference type="EMBL" id="QJKF01000014">
    <property type="protein sequence ID" value="PXX58438.1"/>
    <property type="molecule type" value="Genomic_DNA"/>
</dbReference>
<dbReference type="SUPFAM" id="SSF53955">
    <property type="entry name" value="Lysozyme-like"/>
    <property type="match status" value="1"/>
</dbReference>
<dbReference type="GO" id="GO:0008933">
    <property type="term" value="F:peptidoglycan lytic transglycosylase activity"/>
    <property type="evidence" value="ECO:0007669"/>
    <property type="project" value="TreeGrafter"/>
</dbReference>
<gene>
    <name evidence="1" type="ORF">DFR70_114122</name>
</gene>
<evidence type="ECO:0008006" key="3">
    <source>
        <dbReference type="Google" id="ProtNLM"/>
    </source>
</evidence>
<dbReference type="AlphaFoldDB" id="A0A318K5S0"/>
<dbReference type="Gene3D" id="1.10.530.10">
    <property type="match status" value="1"/>
</dbReference>
<proteinExistence type="predicted"/>
<dbReference type="GO" id="GO:0009253">
    <property type="term" value="P:peptidoglycan catabolic process"/>
    <property type="evidence" value="ECO:0007669"/>
    <property type="project" value="TreeGrafter"/>
</dbReference>
<evidence type="ECO:0000313" key="1">
    <source>
        <dbReference type="EMBL" id="PXX58438.1"/>
    </source>
</evidence>
<accession>A0A318K5S0</accession>
<dbReference type="PANTHER" id="PTHR30163:SF8">
    <property type="entry name" value="LYTIC MUREIN TRANSGLYCOSYLASE"/>
    <property type="match status" value="1"/>
</dbReference>
<protein>
    <recommendedName>
        <fullName evidence="3">Transglycosylase protein with SLT domain</fullName>
    </recommendedName>
</protein>
<comment type="caution">
    <text evidence="1">The sequence shown here is derived from an EMBL/GenBank/DDBJ whole genome shotgun (WGS) entry which is preliminary data.</text>
</comment>
<dbReference type="InterPro" id="IPR023346">
    <property type="entry name" value="Lysozyme-like_dom_sf"/>
</dbReference>
<organism evidence="1 2">
    <name type="scientific">Nocardia tenerifensis</name>
    <dbReference type="NCBI Taxonomy" id="228006"/>
    <lineage>
        <taxon>Bacteria</taxon>
        <taxon>Bacillati</taxon>
        <taxon>Actinomycetota</taxon>
        <taxon>Actinomycetes</taxon>
        <taxon>Mycobacteriales</taxon>
        <taxon>Nocardiaceae</taxon>
        <taxon>Nocardia</taxon>
    </lineage>
</organism>
<dbReference type="RefSeq" id="WP_040734681.1">
    <property type="nucleotide sequence ID" value="NZ_QJKF01000014.1"/>
</dbReference>
<evidence type="ECO:0000313" key="2">
    <source>
        <dbReference type="Proteomes" id="UP000247569"/>
    </source>
</evidence>
<dbReference type="InterPro" id="IPR043426">
    <property type="entry name" value="MltB-like"/>
</dbReference>
<dbReference type="OrthoDB" id="9796191at2"/>
<sequence>MRKILGTSEFRLARVAMLVSAVAVTVTGCGLASDHTSAPPGSGGPVPGIRLEAVEHKLDQLQNWARPRADRFAIPLRALQAYGYATVVLAKAQPNCHLGWTTLAGIARVESNHARFGGASIAADGSVRPVIRGVALDGTGGNAVIVDPSATARTGKTVSARAMGPFQFIPDTWARWGIRADADYSIIAAALESGKPVPAKSLSGSPDNIDDAAVAAGRYLCAAGGDLATATGWRQAILAYNQSSVYVDQVRAAASRYDA</sequence>
<reference evidence="1 2" key="1">
    <citation type="submission" date="2018-05" db="EMBL/GenBank/DDBJ databases">
        <title>Genomic Encyclopedia of Type Strains, Phase IV (KMG-IV): sequencing the most valuable type-strain genomes for metagenomic binning, comparative biology and taxonomic classification.</title>
        <authorList>
            <person name="Goeker M."/>
        </authorList>
    </citation>
    <scope>NUCLEOTIDE SEQUENCE [LARGE SCALE GENOMIC DNA]</scope>
    <source>
        <strain evidence="1 2">DSM 44704</strain>
    </source>
</reference>
<dbReference type="PROSITE" id="PS51257">
    <property type="entry name" value="PROKAR_LIPOPROTEIN"/>
    <property type="match status" value="1"/>
</dbReference>
<dbReference type="PANTHER" id="PTHR30163">
    <property type="entry name" value="MEMBRANE-BOUND LYTIC MUREIN TRANSGLYCOSYLASE B"/>
    <property type="match status" value="1"/>
</dbReference>